<dbReference type="Proteomes" id="UP000018208">
    <property type="component" value="Unassembled WGS sequence"/>
</dbReference>
<dbReference type="SUPFAM" id="SSF81606">
    <property type="entry name" value="PP2C-like"/>
    <property type="match status" value="1"/>
</dbReference>
<evidence type="ECO:0000256" key="1">
    <source>
        <dbReference type="ARBA" id="ARBA00022723"/>
    </source>
</evidence>
<evidence type="ECO:0000259" key="5">
    <source>
        <dbReference type="PROSITE" id="PS51746"/>
    </source>
</evidence>
<sequence>MPTFNFGASTTTGRRPSNEDAHTITHLNSKLPCQFVAVYDGHGGASAACYASTTLHTILQAQKTFPDDIKKSFITAFTTTDKNYIKQENSSDIFSSAGCTACACLLTPTHAYFANAGDARAIISKNDQIVQITTDHKPSLPSERARIEQFGSCVVEQPGDCPRVAGMLAVSRAIGDAPFKGCGVVALPDVFSEELQGVDFIVLACDGVWDVLTNEEVQQIVKICLKMPGNASSVREKILKQGVEKLLESTNFRDNACREAEQILVQLAESVSAPANDLTCNLKTEIEKMSPAHLARMICKVAVCVGSDDNISCVVGVERAVYEKK</sequence>
<dbReference type="PROSITE" id="PS01032">
    <property type="entry name" value="PPM_1"/>
    <property type="match status" value="1"/>
</dbReference>
<keyword evidence="2 4" id="KW-0378">Hydrolase</keyword>
<evidence type="ECO:0000313" key="8">
    <source>
        <dbReference type="Proteomes" id="UP000018208"/>
    </source>
</evidence>
<evidence type="ECO:0000256" key="3">
    <source>
        <dbReference type="ARBA" id="ARBA00022912"/>
    </source>
</evidence>
<accession>V6LUM2</accession>
<dbReference type="SMART" id="SM00332">
    <property type="entry name" value="PP2Cc"/>
    <property type="match status" value="1"/>
</dbReference>
<dbReference type="InterPro" id="IPR036457">
    <property type="entry name" value="PPM-type-like_dom_sf"/>
</dbReference>
<evidence type="ECO:0000313" key="7">
    <source>
        <dbReference type="EMBL" id="KAH0575885.1"/>
    </source>
</evidence>
<dbReference type="Gene3D" id="3.60.40.10">
    <property type="entry name" value="PPM-type phosphatase domain"/>
    <property type="match status" value="1"/>
</dbReference>
<comment type="similarity">
    <text evidence="4">Belongs to the PP2C family.</text>
</comment>
<proteinExistence type="inferred from homology"/>
<keyword evidence="3 4" id="KW-0904">Protein phosphatase</keyword>
<evidence type="ECO:0000256" key="4">
    <source>
        <dbReference type="RuleBase" id="RU003465"/>
    </source>
</evidence>
<dbReference type="GO" id="GO:0046872">
    <property type="term" value="F:metal ion binding"/>
    <property type="evidence" value="ECO:0007669"/>
    <property type="project" value="UniProtKB-KW"/>
</dbReference>
<dbReference type="VEuPathDB" id="GiardiaDB:SS50377_21417"/>
<keyword evidence="8" id="KW-1185">Reference proteome</keyword>
<dbReference type="InterPro" id="IPR015655">
    <property type="entry name" value="PP2C"/>
</dbReference>
<dbReference type="EMBL" id="AUWU02000002">
    <property type="protein sequence ID" value="KAH0575885.1"/>
    <property type="molecule type" value="Genomic_DNA"/>
</dbReference>
<gene>
    <name evidence="6" type="ORF">SS50377_11943</name>
    <name evidence="7" type="ORF">SS50377_21417</name>
</gene>
<protein>
    <submittedName>
        <fullName evidence="6">Protein phosphatase 2C</fullName>
    </submittedName>
</protein>
<dbReference type="CDD" id="cd00143">
    <property type="entry name" value="PP2Cc"/>
    <property type="match status" value="1"/>
</dbReference>
<keyword evidence="1" id="KW-0479">Metal-binding</keyword>
<feature type="domain" description="PPM-type phosphatase" evidence="5">
    <location>
        <begin position="5"/>
        <end position="318"/>
    </location>
</feature>
<reference evidence="6 7" key="1">
    <citation type="journal article" date="2014" name="PLoS Genet.">
        <title>The Genome of Spironucleus salmonicida Highlights a Fish Pathogen Adapted to Fluctuating Environments.</title>
        <authorList>
            <person name="Xu F."/>
            <person name="Jerlstrom-Hultqvist J."/>
            <person name="Einarsson E."/>
            <person name="Astvaldsson A."/>
            <person name="Svard S.G."/>
            <person name="Andersson J.O."/>
        </authorList>
    </citation>
    <scope>NUCLEOTIDE SEQUENCE</scope>
    <source>
        <strain evidence="7">ATCC 50377</strain>
    </source>
</reference>
<evidence type="ECO:0000313" key="6">
    <source>
        <dbReference type="EMBL" id="EST47958.1"/>
    </source>
</evidence>
<dbReference type="PROSITE" id="PS51746">
    <property type="entry name" value="PPM_2"/>
    <property type="match status" value="1"/>
</dbReference>
<dbReference type="PANTHER" id="PTHR47992">
    <property type="entry name" value="PROTEIN PHOSPHATASE"/>
    <property type="match status" value="1"/>
</dbReference>
<organism evidence="6">
    <name type="scientific">Spironucleus salmonicida</name>
    <dbReference type="NCBI Taxonomy" id="348837"/>
    <lineage>
        <taxon>Eukaryota</taxon>
        <taxon>Metamonada</taxon>
        <taxon>Diplomonadida</taxon>
        <taxon>Hexamitidae</taxon>
        <taxon>Hexamitinae</taxon>
        <taxon>Spironucleus</taxon>
    </lineage>
</organism>
<reference evidence="7" key="2">
    <citation type="submission" date="2020-12" db="EMBL/GenBank/DDBJ databases">
        <title>New Spironucleus salmonicida genome in near-complete chromosomes.</title>
        <authorList>
            <person name="Xu F."/>
            <person name="Kurt Z."/>
            <person name="Jimenez-Gonzalez A."/>
            <person name="Astvaldsson A."/>
            <person name="Andersson J.O."/>
            <person name="Svard S.G."/>
        </authorList>
    </citation>
    <scope>NUCLEOTIDE SEQUENCE</scope>
    <source>
        <strain evidence="7">ATCC 50377</strain>
    </source>
</reference>
<dbReference type="OrthoDB" id="10264738at2759"/>
<evidence type="ECO:0000256" key="2">
    <source>
        <dbReference type="ARBA" id="ARBA00022801"/>
    </source>
</evidence>
<dbReference type="Pfam" id="PF00481">
    <property type="entry name" value="PP2C"/>
    <property type="match status" value="1"/>
</dbReference>
<dbReference type="InterPro" id="IPR001932">
    <property type="entry name" value="PPM-type_phosphatase-like_dom"/>
</dbReference>
<name>V6LUM2_9EUKA</name>
<dbReference type="EMBL" id="KI546015">
    <property type="protein sequence ID" value="EST47958.1"/>
    <property type="molecule type" value="Genomic_DNA"/>
</dbReference>
<dbReference type="AlphaFoldDB" id="V6LUM2"/>
<dbReference type="InterPro" id="IPR000222">
    <property type="entry name" value="PP2C_BS"/>
</dbReference>
<dbReference type="GO" id="GO:0004722">
    <property type="term" value="F:protein serine/threonine phosphatase activity"/>
    <property type="evidence" value="ECO:0007669"/>
    <property type="project" value="InterPro"/>
</dbReference>